<keyword evidence="8" id="KW-1015">Disulfide bond</keyword>
<evidence type="ECO:0000313" key="11">
    <source>
        <dbReference type="EMBL" id="NXW87050.1"/>
    </source>
</evidence>
<evidence type="ECO:0000256" key="4">
    <source>
        <dbReference type="ARBA" id="ARBA00022514"/>
    </source>
</evidence>
<gene>
    <name evidence="11" type="primary">Ifn_1</name>
    <name evidence="11" type="ORF">ALOBEC_R05351</name>
</gene>
<dbReference type="Pfam" id="PF00143">
    <property type="entry name" value="Interferon"/>
    <property type="match status" value="1"/>
</dbReference>
<dbReference type="Proteomes" id="UP000541332">
    <property type="component" value="Unassembled WGS sequence"/>
</dbReference>
<comment type="function">
    <text evidence="1">Has antiviral activities.</text>
</comment>
<comment type="similarity">
    <text evidence="3 9">Belongs to the alpha/beta interferon family.</text>
</comment>
<evidence type="ECO:0000256" key="10">
    <source>
        <dbReference type="SAM" id="SignalP"/>
    </source>
</evidence>
<evidence type="ECO:0000256" key="2">
    <source>
        <dbReference type="ARBA" id="ARBA00004613"/>
    </source>
</evidence>
<sequence length="191" mass="21702">MAAPATPHPRLQHGTLALLLLLLALTTALACHHLCPHHATFPWDSLQLLQTMDPSPPQPCHHQHTPFPFSDTLLHTNHSQQAAATTLCILQHLFATLSSPRTLHHWDIQAQHQLLNQLQHHIRQLEQCVPANSMLFKGQGPCNLLLSIKKYFGHIQDFLCTHHHRPCTWDHNHLEACTCFQCLHNLTCIMC</sequence>
<dbReference type="PANTHER" id="PTHR11691:SF73">
    <property type="entry name" value="INTERFERON BETA"/>
    <property type="match status" value="1"/>
</dbReference>
<reference evidence="11 12" key="1">
    <citation type="submission" date="2020-02" db="EMBL/GenBank/DDBJ databases">
        <title>Bird 10,000 Genomes (B10K) Project - Family phase.</title>
        <authorList>
            <person name="Zhang G."/>
        </authorList>
    </citation>
    <scope>NUCLEOTIDE SEQUENCE [LARGE SCALE GENOMIC DNA]</scope>
    <source>
        <strain evidence="11">B10K-DU-006-06</strain>
    </source>
</reference>
<protein>
    <submittedName>
        <fullName evidence="11">IFN protein</fullName>
    </submittedName>
</protein>
<comment type="subcellular location">
    <subcellularLocation>
        <location evidence="2">Secreted</location>
    </subcellularLocation>
</comment>
<keyword evidence="7 9" id="KW-0051">Antiviral defense</keyword>
<keyword evidence="4 9" id="KW-0202">Cytokine</keyword>
<name>A0A7L4FJD2_9COLU</name>
<proteinExistence type="inferred from homology"/>
<feature type="non-terminal residue" evidence="11">
    <location>
        <position position="191"/>
    </location>
</feature>
<dbReference type="GO" id="GO:0051607">
    <property type="term" value="P:defense response to virus"/>
    <property type="evidence" value="ECO:0007669"/>
    <property type="project" value="UniProtKB-KW"/>
</dbReference>
<evidence type="ECO:0000256" key="8">
    <source>
        <dbReference type="ARBA" id="ARBA00023157"/>
    </source>
</evidence>
<organism evidence="11 12">
    <name type="scientific">Pampusana beccarii</name>
    <name type="common">Western bronze ground-dove</name>
    <dbReference type="NCBI Taxonomy" id="2953425"/>
    <lineage>
        <taxon>Eukaryota</taxon>
        <taxon>Metazoa</taxon>
        <taxon>Chordata</taxon>
        <taxon>Craniata</taxon>
        <taxon>Vertebrata</taxon>
        <taxon>Euteleostomi</taxon>
        <taxon>Archelosauria</taxon>
        <taxon>Archosauria</taxon>
        <taxon>Dinosauria</taxon>
        <taxon>Saurischia</taxon>
        <taxon>Theropoda</taxon>
        <taxon>Coelurosauria</taxon>
        <taxon>Aves</taxon>
        <taxon>Neognathae</taxon>
        <taxon>Neoaves</taxon>
        <taxon>Columbimorphae</taxon>
        <taxon>Columbiformes</taxon>
        <taxon>Columbidae</taxon>
        <taxon>Pampusana</taxon>
    </lineage>
</organism>
<dbReference type="InterPro" id="IPR009079">
    <property type="entry name" value="4_helix_cytokine-like_core"/>
</dbReference>
<evidence type="ECO:0000313" key="12">
    <source>
        <dbReference type="Proteomes" id="UP000541332"/>
    </source>
</evidence>
<dbReference type="GO" id="GO:0005126">
    <property type="term" value="F:cytokine receptor binding"/>
    <property type="evidence" value="ECO:0007669"/>
    <property type="project" value="InterPro"/>
</dbReference>
<evidence type="ECO:0000256" key="9">
    <source>
        <dbReference type="RuleBase" id="RU000436"/>
    </source>
</evidence>
<feature type="chain" id="PRO_5029668621" evidence="10">
    <location>
        <begin position="31"/>
        <end position="191"/>
    </location>
</feature>
<dbReference type="SMART" id="SM00076">
    <property type="entry name" value="IFabd"/>
    <property type="match status" value="1"/>
</dbReference>
<dbReference type="GO" id="GO:0005125">
    <property type="term" value="F:cytokine activity"/>
    <property type="evidence" value="ECO:0007669"/>
    <property type="project" value="UniProtKB-KW"/>
</dbReference>
<dbReference type="GO" id="GO:0006955">
    <property type="term" value="P:immune response"/>
    <property type="evidence" value="ECO:0007669"/>
    <property type="project" value="UniProtKB-ARBA"/>
</dbReference>
<dbReference type="PANTHER" id="PTHR11691">
    <property type="entry name" value="TYPE I INTERFERON"/>
    <property type="match status" value="1"/>
</dbReference>
<dbReference type="Gene3D" id="1.20.1250.10">
    <property type="match status" value="1"/>
</dbReference>
<dbReference type="InterPro" id="IPR000471">
    <property type="entry name" value="Interferon_alpha/beta/delta"/>
</dbReference>
<keyword evidence="6 10" id="KW-0732">Signal</keyword>
<keyword evidence="12" id="KW-1185">Reference proteome</keyword>
<feature type="non-terminal residue" evidence="11">
    <location>
        <position position="1"/>
    </location>
</feature>
<keyword evidence="5" id="KW-0964">Secreted</keyword>
<dbReference type="AlphaFoldDB" id="A0A7L4FJD2"/>
<feature type="signal peptide" evidence="10">
    <location>
        <begin position="1"/>
        <end position="30"/>
    </location>
</feature>
<evidence type="ECO:0000256" key="6">
    <source>
        <dbReference type="ARBA" id="ARBA00022729"/>
    </source>
</evidence>
<evidence type="ECO:0000256" key="5">
    <source>
        <dbReference type="ARBA" id="ARBA00022525"/>
    </source>
</evidence>
<accession>A0A7L4FJD2</accession>
<evidence type="ECO:0000256" key="1">
    <source>
        <dbReference type="ARBA" id="ARBA00002718"/>
    </source>
</evidence>
<dbReference type="SUPFAM" id="SSF47266">
    <property type="entry name" value="4-helical cytokines"/>
    <property type="match status" value="1"/>
</dbReference>
<evidence type="ECO:0000256" key="7">
    <source>
        <dbReference type="ARBA" id="ARBA00023118"/>
    </source>
</evidence>
<dbReference type="EMBL" id="VWYH01004393">
    <property type="protein sequence ID" value="NXW87050.1"/>
    <property type="molecule type" value="Genomic_DNA"/>
</dbReference>
<evidence type="ECO:0000256" key="3">
    <source>
        <dbReference type="ARBA" id="ARBA00011033"/>
    </source>
</evidence>
<comment type="caution">
    <text evidence="11">The sequence shown here is derived from an EMBL/GenBank/DDBJ whole genome shotgun (WGS) entry which is preliminary data.</text>
</comment>
<dbReference type="GO" id="GO:0005615">
    <property type="term" value="C:extracellular space"/>
    <property type="evidence" value="ECO:0007669"/>
    <property type="project" value="UniProtKB-KW"/>
</dbReference>
<dbReference type="OrthoDB" id="9395915at2759"/>